<keyword evidence="3" id="KW-1003">Cell membrane</keyword>
<feature type="chain" id="PRO_5017193344" evidence="13">
    <location>
        <begin position="26"/>
        <end position="671"/>
    </location>
</feature>
<feature type="signal peptide" evidence="13">
    <location>
        <begin position="1"/>
        <end position="25"/>
    </location>
</feature>
<dbReference type="PANTHER" id="PTHR48061">
    <property type="entry name" value="LEUCINE-RICH REPEAT RECEPTOR PROTEIN KINASE EMS1-LIKE-RELATED"/>
    <property type="match status" value="1"/>
</dbReference>
<keyword evidence="11" id="KW-0325">Glycoprotein</keyword>
<protein>
    <submittedName>
        <fullName evidence="16">Uncharacterized protein</fullName>
    </submittedName>
</protein>
<dbReference type="FunFam" id="3.80.10.10:FF:001166">
    <property type="entry name" value="Cf2-like protein"/>
    <property type="match status" value="1"/>
</dbReference>
<dbReference type="InterPro" id="IPR055414">
    <property type="entry name" value="LRR_R13L4/SHOC2-like"/>
</dbReference>
<dbReference type="InterPro" id="IPR046956">
    <property type="entry name" value="RLP23-like"/>
</dbReference>
<evidence type="ECO:0000256" key="3">
    <source>
        <dbReference type="ARBA" id="ARBA00022475"/>
    </source>
</evidence>
<dbReference type="Pfam" id="PF23598">
    <property type="entry name" value="LRR_14"/>
    <property type="match status" value="1"/>
</dbReference>
<organism evidence="16 17">
    <name type="scientific">Brassica campestris</name>
    <name type="common">Field mustard</name>
    <dbReference type="NCBI Taxonomy" id="3711"/>
    <lineage>
        <taxon>Eukaryota</taxon>
        <taxon>Viridiplantae</taxon>
        <taxon>Streptophyta</taxon>
        <taxon>Embryophyta</taxon>
        <taxon>Tracheophyta</taxon>
        <taxon>Spermatophyta</taxon>
        <taxon>Magnoliopsida</taxon>
        <taxon>eudicotyledons</taxon>
        <taxon>Gunneridae</taxon>
        <taxon>Pentapetalae</taxon>
        <taxon>rosids</taxon>
        <taxon>malvids</taxon>
        <taxon>Brassicales</taxon>
        <taxon>Brassicaceae</taxon>
        <taxon>Brassiceae</taxon>
        <taxon>Brassica</taxon>
    </lineage>
</organism>
<name>A0A398A2E2_BRACM</name>
<evidence type="ECO:0000256" key="5">
    <source>
        <dbReference type="ARBA" id="ARBA00022692"/>
    </source>
</evidence>
<dbReference type="InterPro" id="IPR032675">
    <property type="entry name" value="LRR_dom_sf"/>
</dbReference>
<dbReference type="FunFam" id="3.80.10.10:FF:000095">
    <property type="entry name" value="LRR receptor-like serine/threonine-protein kinase GSO1"/>
    <property type="match status" value="1"/>
</dbReference>
<evidence type="ECO:0000256" key="4">
    <source>
        <dbReference type="ARBA" id="ARBA00022614"/>
    </source>
</evidence>
<evidence type="ECO:0000259" key="15">
    <source>
        <dbReference type="Pfam" id="PF23598"/>
    </source>
</evidence>
<dbReference type="Proteomes" id="UP000264353">
    <property type="component" value="Chromosome A3"/>
</dbReference>
<proteinExistence type="inferred from homology"/>
<evidence type="ECO:0000256" key="7">
    <source>
        <dbReference type="ARBA" id="ARBA00022737"/>
    </source>
</evidence>
<feature type="domain" description="Disease resistance R13L4/SHOC-2-like LRR" evidence="15">
    <location>
        <begin position="269"/>
        <end position="592"/>
    </location>
</feature>
<keyword evidence="7" id="KW-0677">Repeat</keyword>
<dbReference type="InterPro" id="IPR003591">
    <property type="entry name" value="Leu-rich_rpt_typical-subtyp"/>
</dbReference>
<evidence type="ECO:0000256" key="6">
    <source>
        <dbReference type="ARBA" id="ARBA00022729"/>
    </source>
</evidence>
<evidence type="ECO:0000256" key="12">
    <source>
        <dbReference type="SAM" id="Phobius"/>
    </source>
</evidence>
<evidence type="ECO:0000256" key="2">
    <source>
        <dbReference type="ARBA" id="ARBA00009592"/>
    </source>
</evidence>
<dbReference type="GO" id="GO:0005886">
    <property type="term" value="C:plasma membrane"/>
    <property type="evidence" value="ECO:0007669"/>
    <property type="project" value="UniProtKB-SubCell"/>
</dbReference>
<evidence type="ECO:0000256" key="10">
    <source>
        <dbReference type="ARBA" id="ARBA00023170"/>
    </source>
</evidence>
<evidence type="ECO:0000313" key="16">
    <source>
        <dbReference type="EMBL" id="RID71951.1"/>
    </source>
</evidence>
<dbReference type="InterPro" id="IPR013210">
    <property type="entry name" value="LRR_N_plant-typ"/>
</dbReference>
<evidence type="ECO:0000256" key="9">
    <source>
        <dbReference type="ARBA" id="ARBA00023136"/>
    </source>
</evidence>
<reference evidence="16 17" key="1">
    <citation type="submission" date="2018-06" db="EMBL/GenBank/DDBJ databases">
        <title>WGS assembly of Brassica rapa FPsc.</title>
        <authorList>
            <person name="Bowman J."/>
            <person name="Kohchi T."/>
            <person name="Yamato K."/>
            <person name="Jenkins J."/>
            <person name="Shu S."/>
            <person name="Ishizaki K."/>
            <person name="Yamaoka S."/>
            <person name="Nishihama R."/>
            <person name="Nakamura Y."/>
            <person name="Berger F."/>
            <person name="Adam C."/>
            <person name="Aki S."/>
            <person name="Althoff F."/>
            <person name="Araki T."/>
            <person name="Arteaga-Vazquez M."/>
            <person name="Balasubrmanian S."/>
            <person name="Bauer D."/>
            <person name="Boehm C."/>
            <person name="Briginshaw L."/>
            <person name="Caballero-Perez J."/>
            <person name="Catarino B."/>
            <person name="Chen F."/>
            <person name="Chiyoda S."/>
            <person name="Chovatia M."/>
            <person name="Davies K."/>
            <person name="Delmans M."/>
            <person name="Demura T."/>
            <person name="Dierschke T."/>
            <person name="Dolan L."/>
            <person name="Dorantes-Acosta A."/>
            <person name="Eklund D."/>
            <person name="Florent S."/>
            <person name="Flores-Sandoval E."/>
            <person name="Fujiyama A."/>
            <person name="Fukuzawa H."/>
            <person name="Galik B."/>
            <person name="Grimanelli D."/>
            <person name="Grimwood J."/>
            <person name="Grossniklaus U."/>
            <person name="Hamada T."/>
            <person name="Haseloff J."/>
            <person name="Hetherington A."/>
            <person name="Higo A."/>
            <person name="Hirakawa Y."/>
            <person name="Hundley H."/>
            <person name="Ikeda Y."/>
            <person name="Inoue K."/>
            <person name="Inoue S."/>
            <person name="Ishida S."/>
            <person name="Jia Q."/>
            <person name="Kakita M."/>
            <person name="Kanazawa T."/>
            <person name="Kawai Y."/>
            <person name="Kawashima T."/>
            <person name="Kennedy M."/>
            <person name="Kinose K."/>
            <person name="Kinoshita T."/>
            <person name="Kohara Y."/>
            <person name="Koide E."/>
            <person name="Komatsu K."/>
            <person name="Kopischke S."/>
            <person name="Kubo M."/>
            <person name="Kyozuka J."/>
            <person name="Lagercrantz U."/>
            <person name="Lin S."/>
            <person name="Lindquist E."/>
            <person name="Lipzen A."/>
            <person name="Lu C."/>
            <person name="Luna E."/>
            <person name="Martienssen R."/>
            <person name="Minamino N."/>
            <person name="Mizutani M."/>
            <person name="Mizutani M."/>
            <person name="Mochizuki N."/>
            <person name="Monte I."/>
            <person name="Mosher R."/>
            <person name="Nagasaki H."/>
            <person name="Nakagami H."/>
            <person name="Naramoto S."/>
            <person name="Nishitani K."/>
            <person name="Ohtani M."/>
            <person name="Okamoto T."/>
            <person name="Okumura M."/>
            <person name="Phillips J."/>
            <person name="Pollak B."/>
            <person name="Reinders A."/>
            <person name="Roevekamp M."/>
            <person name="Sano R."/>
            <person name="Sawa S."/>
            <person name="Schmid M."/>
            <person name="Shirakawa M."/>
            <person name="Solano R."/>
            <person name="Spunde A."/>
            <person name="Suetsugu N."/>
            <person name="Sugano S."/>
            <person name="Sugiyama A."/>
            <person name="Sun R."/>
            <person name="Suzuki Y."/>
            <person name="Takenaka M."/>
            <person name="Takezawa D."/>
            <person name="Tomogane H."/>
            <person name="Tsuzuki M."/>
            <person name="Ueda T."/>
            <person name="Umeda M."/>
            <person name="Ward J."/>
            <person name="Watanabe Y."/>
            <person name="Yazaki K."/>
            <person name="Yokoyama R."/>
            <person name="Yoshitake Y."/>
            <person name="Yotsui I."/>
            <person name="Zachgo S."/>
            <person name="Schmutz J."/>
        </authorList>
    </citation>
    <scope>NUCLEOTIDE SEQUENCE [LARGE SCALE GENOMIC DNA]</scope>
    <source>
        <strain evidence="17">cv. B-3</strain>
    </source>
</reference>
<keyword evidence="10" id="KW-0675">Receptor</keyword>
<feature type="transmembrane region" description="Helical" evidence="12">
    <location>
        <begin position="639"/>
        <end position="668"/>
    </location>
</feature>
<feature type="domain" description="Leucine-rich repeat-containing N-terminal plant-type" evidence="14">
    <location>
        <begin position="31"/>
        <end position="51"/>
    </location>
</feature>
<dbReference type="SUPFAM" id="SSF52058">
    <property type="entry name" value="L domain-like"/>
    <property type="match status" value="2"/>
</dbReference>
<keyword evidence="8 12" id="KW-1133">Transmembrane helix</keyword>
<keyword evidence="9 12" id="KW-0472">Membrane</keyword>
<evidence type="ECO:0000313" key="17">
    <source>
        <dbReference type="Proteomes" id="UP000264353"/>
    </source>
</evidence>
<feature type="domain" description="Leucine-rich repeat-containing N-terminal plant-type" evidence="14">
    <location>
        <begin position="71"/>
        <end position="90"/>
    </location>
</feature>
<comment type="subcellular location">
    <subcellularLocation>
        <location evidence="1">Cell membrane</location>
        <topology evidence="1">Single-pass type I membrane protein</topology>
    </subcellularLocation>
</comment>
<evidence type="ECO:0000256" key="11">
    <source>
        <dbReference type="ARBA" id="ARBA00023180"/>
    </source>
</evidence>
<sequence length="671" mass="74474">MIGTNSMSLFLFFSSISSFLYSSASLTLCRPDQRDALLEFKSEFELGNPPEFLDELLHDYLVPVNVTSYPKTKSWANNSDCCQWDGITCDANSGMVTGVDLSYSSLHGHFKLNSSLFVLRQLRNLNLAYNDFNASPIPSGFNKLMGLERLNLSHSWFSGQIPPEILHLTKLVSLDLSSCFNLSQSRPLFIDKPFLGQLAQNLTNLRHLDMSYVNISSEIPQMIPNLTSLRSICLHKCHLFGKLPLSFLRSPIIQSIDLSMNPYLESSLPEFNGSNSLVYLDLSETSLSGNIPNSIGNLKHFNVLRFDNCNLTGKIPFSIGNLSLLNTLHLSSNNFDALAFNHFTGALPPNITSLSNLKYFDASLNSFVGSIPSTLFTIPSLETIFLNNNQLSGPLEIGNISSMSKLQELDLSRNDLTGPIPRSISKFVNLRSLSVLSLGSNHLGGKLPDIFLNGSNLRSLNVGHNQLVHKLPRSLSDCSSLEVLNMEHNRINDTFPFWLKSLPKLQVLVLHSNEFYGSLQYQPKAATWFPQLRIMDVSHNAFTGALPSDFFMYWMLSRDELHQDPYTLNKLSGQIPHSLAGLTSLSTVRVSHNKLVGMIPQSTQFQTQRVSGFCGAPLDECGVVGHDDPPLEEEEEEQVLSWIAAAIGFAPGVVIGLTIAFPQIALVVRRQ</sequence>
<keyword evidence="6 13" id="KW-0732">Signal</keyword>
<keyword evidence="4" id="KW-0433">Leucine-rich repeat</keyword>
<dbReference type="InterPro" id="IPR001611">
    <property type="entry name" value="Leu-rich_rpt"/>
</dbReference>
<evidence type="ECO:0000259" key="14">
    <source>
        <dbReference type="Pfam" id="PF08263"/>
    </source>
</evidence>
<dbReference type="Pfam" id="PF08263">
    <property type="entry name" value="LRRNT_2"/>
    <property type="match status" value="2"/>
</dbReference>
<gene>
    <name evidence="16" type="ORF">BRARA_C03863</name>
</gene>
<dbReference type="Gene3D" id="3.80.10.10">
    <property type="entry name" value="Ribonuclease Inhibitor"/>
    <property type="match status" value="2"/>
</dbReference>
<keyword evidence="5 12" id="KW-0812">Transmembrane</keyword>
<evidence type="ECO:0000256" key="1">
    <source>
        <dbReference type="ARBA" id="ARBA00004251"/>
    </source>
</evidence>
<dbReference type="SMART" id="SM00369">
    <property type="entry name" value="LRR_TYP"/>
    <property type="match status" value="8"/>
</dbReference>
<dbReference type="EMBL" id="CM010630">
    <property type="protein sequence ID" value="RID71951.1"/>
    <property type="molecule type" value="Genomic_DNA"/>
</dbReference>
<dbReference type="AlphaFoldDB" id="A0A398A2E2"/>
<dbReference type="Pfam" id="PF00560">
    <property type="entry name" value="LRR_1"/>
    <property type="match status" value="2"/>
</dbReference>
<evidence type="ECO:0000256" key="13">
    <source>
        <dbReference type="SAM" id="SignalP"/>
    </source>
</evidence>
<accession>A0A398A2E2</accession>
<evidence type="ECO:0000256" key="8">
    <source>
        <dbReference type="ARBA" id="ARBA00022989"/>
    </source>
</evidence>
<dbReference type="SUPFAM" id="SSF52047">
    <property type="entry name" value="RNI-like"/>
    <property type="match status" value="1"/>
</dbReference>
<comment type="similarity">
    <text evidence="2">Belongs to the RLP family.</text>
</comment>
<dbReference type="PANTHER" id="PTHR48061:SF46">
    <property type="entry name" value="LEUCINE-RICH REPEAT-CONTAINING N-TERMINAL PLANT-TYPE DOMAIN-CONTAINING PROTEIN"/>
    <property type="match status" value="1"/>
</dbReference>